<evidence type="ECO:0000313" key="3">
    <source>
        <dbReference type="Proteomes" id="UP000241444"/>
    </source>
</evidence>
<dbReference type="AlphaFoldDB" id="A0A2P7B6D1"/>
<accession>A0A2P7B6D1</accession>
<dbReference type="EMBL" id="PGGO01000032">
    <property type="protein sequence ID" value="PSH62024.1"/>
    <property type="molecule type" value="Genomic_DNA"/>
</dbReference>
<keyword evidence="1" id="KW-0472">Membrane</keyword>
<organism evidence="2 3">
    <name type="scientific">Phyllobacterium brassicacearum</name>
    <dbReference type="NCBI Taxonomy" id="314235"/>
    <lineage>
        <taxon>Bacteria</taxon>
        <taxon>Pseudomonadati</taxon>
        <taxon>Pseudomonadota</taxon>
        <taxon>Alphaproteobacteria</taxon>
        <taxon>Hyphomicrobiales</taxon>
        <taxon>Phyllobacteriaceae</taxon>
        <taxon>Phyllobacterium</taxon>
    </lineage>
</organism>
<feature type="transmembrane region" description="Helical" evidence="1">
    <location>
        <begin position="12"/>
        <end position="28"/>
    </location>
</feature>
<gene>
    <name evidence="2" type="ORF">CU102_25955</name>
</gene>
<keyword evidence="1" id="KW-0812">Transmembrane</keyword>
<reference evidence="3" key="1">
    <citation type="submission" date="2017-11" db="EMBL/GenBank/DDBJ databases">
        <authorList>
            <person name="Kuznetsova I."/>
            <person name="Sazanova A."/>
            <person name="Chirak E."/>
            <person name="Safronova V."/>
            <person name="Willems A."/>
        </authorList>
    </citation>
    <scope>NUCLEOTIDE SEQUENCE [LARGE SCALE GENOMIC DNA]</scope>
    <source>
        <strain evidence="3">STM 196</strain>
    </source>
</reference>
<comment type="caution">
    <text evidence="2">The sequence shown here is derived from an EMBL/GenBank/DDBJ whole genome shotgun (WGS) entry which is preliminary data.</text>
</comment>
<dbReference type="Proteomes" id="UP000241444">
    <property type="component" value="Unassembled WGS sequence"/>
</dbReference>
<dbReference type="OrthoDB" id="4737921at2"/>
<keyword evidence="1" id="KW-1133">Transmembrane helix</keyword>
<evidence type="ECO:0000313" key="2">
    <source>
        <dbReference type="EMBL" id="PSH62024.1"/>
    </source>
</evidence>
<feature type="transmembrane region" description="Helical" evidence="1">
    <location>
        <begin position="43"/>
        <end position="62"/>
    </location>
</feature>
<evidence type="ECO:0000256" key="1">
    <source>
        <dbReference type="SAM" id="Phobius"/>
    </source>
</evidence>
<feature type="transmembrane region" description="Helical" evidence="1">
    <location>
        <begin position="69"/>
        <end position="91"/>
    </location>
</feature>
<proteinExistence type="predicted"/>
<keyword evidence="3" id="KW-1185">Reference proteome</keyword>
<name>A0A2P7B6D1_9HYPH</name>
<protein>
    <submittedName>
        <fullName evidence="2">Uncharacterized protein</fullName>
    </submittedName>
</protein>
<feature type="transmembrane region" description="Helical" evidence="1">
    <location>
        <begin position="111"/>
        <end position="130"/>
    </location>
</feature>
<sequence>MQSARTRAFARVIGPWLVIVPGIIAVRAPDMGTLASSFFENPLIVWFAGALLLFGGLLIIAFHQYWSSAAAIVISLFGWFLALRGAVLLAGPQLIERGAAVSMRVLPLIQAGFGAAVLVGIWLTYVGWIAKPASSPAKNNP</sequence>